<reference evidence="9" key="2">
    <citation type="submission" date="2020-09" db="EMBL/GenBank/DDBJ databases">
        <authorList>
            <person name="Sun Q."/>
            <person name="Zhou Y."/>
        </authorList>
    </citation>
    <scope>NUCLEOTIDE SEQUENCE</scope>
    <source>
        <strain evidence="9">CGMCC 1.15794</strain>
    </source>
</reference>
<dbReference type="GO" id="GO:0046654">
    <property type="term" value="P:tetrahydrofolate biosynthetic process"/>
    <property type="evidence" value="ECO:0007669"/>
    <property type="project" value="InterPro"/>
</dbReference>
<dbReference type="GO" id="GO:0006730">
    <property type="term" value="P:one-carbon metabolic process"/>
    <property type="evidence" value="ECO:0007669"/>
    <property type="project" value="UniProtKB-KW"/>
</dbReference>
<dbReference type="AlphaFoldDB" id="A0A917IHD8"/>
<dbReference type="PANTHER" id="PTHR11109">
    <property type="entry name" value="GTP CYCLOHYDROLASE I"/>
    <property type="match status" value="1"/>
</dbReference>
<dbReference type="GO" id="GO:0006729">
    <property type="term" value="P:tetrahydrobiopterin biosynthetic process"/>
    <property type="evidence" value="ECO:0007669"/>
    <property type="project" value="TreeGrafter"/>
</dbReference>
<dbReference type="Pfam" id="PF01227">
    <property type="entry name" value="GTP_cyclohydroI"/>
    <property type="match status" value="1"/>
</dbReference>
<dbReference type="GO" id="GO:0003934">
    <property type="term" value="F:GTP cyclohydrolase I activity"/>
    <property type="evidence" value="ECO:0007669"/>
    <property type="project" value="UniProtKB-EC"/>
</dbReference>
<evidence type="ECO:0000256" key="7">
    <source>
        <dbReference type="ARBA" id="ARBA00030854"/>
    </source>
</evidence>
<name>A0A917IHD8_9MICO</name>
<keyword evidence="5" id="KW-0554">One-carbon metabolism</keyword>
<evidence type="ECO:0000256" key="4">
    <source>
        <dbReference type="ARBA" id="ARBA00017272"/>
    </source>
</evidence>
<organism evidence="9 10">
    <name type="scientific">Microbacterium album</name>
    <dbReference type="NCBI Taxonomy" id="2053191"/>
    <lineage>
        <taxon>Bacteria</taxon>
        <taxon>Bacillati</taxon>
        <taxon>Actinomycetota</taxon>
        <taxon>Actinomycetes</taxon>
        <taxon>Micrococcales</taxon>
        <taxon>Microbacteriaceae</taxon>
        <taxon>Microbacterium</taxon>
    </lineage>
</organism>
<dbReference type="NCBIfam" id="NF006826">
    <property type="entry name" value="PRK09347.1-3"/>
    <property type="match status" value="1"/>
</dbReference>
<accession>A0A917IHD8</accession>
<keyword evidence="10" id="KW-1185">Reference proteome</keyword>
<comment type="catalytic activity">
    <reaction evidence="1">
        <text>GTP + H2O = 7,8-dihydroneopterin 3'-triphosphate + formate + H(+)</text>
        <dbReference type="Rhea" id="RHEA:17473"/>
        <dbReference type="ChEBI" id="CHEBI:15377"/>
        <dbReference type="ChEBI" id="CHEBI:15378"/>
        <dbReference type="ChEBI" id="CHEBI:15740"/>
        <dbReference type="ChEBI" id="CHEBI:37565"/>
        <dbReference type="ChEBI" id="CHEBI:58462"/>
        <dbReference type="EC" id="3.5.4.16"/>
    </reaction>
</comment>
<dbReference type="InterPro" id="IPR043134">
    <property type="entry name" value="GTP-CH-I_N"/>
</dbReference>
<feature type="domain" description="GTP cyclohydrolase I" evidence="8">
    <location>
        <begin position="23"/>
        <end position="187"/>
    </location>
</feature>
<evidence type="ECO:0000313" key="10">
    <source>
        <dbReference type="Proteomes" id="UP000657592"/>
    </source>
</evidence>
<dbReference type="EC" id="3.5.4.16" evidence="3"/>
<dbReference type="InterPro" id="IPR001474">
    <property type="entry name" value="GTP_CycHdrlase_I"/>
</dbReference>
<comment type="pathway">
    <text evidence="2">Cofactor biosynthesis; 7,8-dihydroneopterin triphosphate biosynthesis; 7,8-dihydroneopterin triphosphate from GTP: step 1/1.</text>
</comment>
<dbReference type="GO" id="GO:0005525">
    <property type="term" value="F:GTP binding"/>
    <property type="evidence" value="ECO:0007669"/>
    <property type="project" value="TreeGrafter"/>
</dbReference>
<keyword evidence="6" id="KW-0378">Hydrolase</keyword>
<evidence type="ECO:0000256" key="3">
    <source>
        <dbReference type="ARBA" id="ARBA00012715"/>
    </source>
</evidence>
<dbReference type="Gene3D" id="3.30.1130.10">
    <property type="match status" value="1"/>
</dbReference>
<evidence type="ECO:0000259" key="8">
    <source>
        <dbReference type="Pfam" id="PF01227"/>
    </source>
</evidence>
<dbReference type="Gene3D" id="1.10.286.10">
    <property type="match status" value="1"/>
</dbReference>
<dbReference type="EMBL" id="BMJY01000011">
    <property type="protein sequence ID" value="GGH47193.1"/>
    <property type="molecule type" value="Genomic_DNA"/>
</dbReference>
<gene>
    <name evidence="9" type="primary">folE</name>
    <name evidence="9" type="ORF">GCM10010921_23760</name>
</gene>
<dbReference type="InterPro" id="IPR020602">
    <property type="entry name" value="GTP_CycHdrlase_I_dom"/>
</dbReference>
<proteinExistence type="predicted"/>
<dbReference type="GO" id="GO:0005737">
    <property type="term" value="C:cytoplasm"/>
    <property type="evidence" value="ECO:0007669"/>
    <property type="project" value="TreeGrafter"/>
</dbReference>
<dbReference type="SUPFAM" id="SSF55620">
    <property type="entry name" value="Tetrahydrobiopterin biosynthesis enzymes-like"/>
    <property type="match status" value="1"/>
</dbReference>
<evidence type="ECO:0000256" key="2">
    <source>
        <dbReference type="ARBA" id="ARBA00005080"/>
    </source>
</evidence>
<dbReference type="Proteomes" id="UP000657592">
    <property type="component" value="Unassembled WGS sequence"/>
</dbReference>
<evidence type="ECO:0000256" key="5">
    <source>
        <dbReference type="ARBA" id="ARBA00022563"/>
    </source>
</evidence>
<dbReference type="InterPro" id="IPR043133">
    <property type="entry name" value="GTP-CH-I_C/QueF"/>
</dbReference>
<protein>
    <recommendedName>
        <fullName evidence="4">GTP cyclohydrolase 1</fullName>
        <ecNumber evidence="3">3.5.4.16</ecNumber>
    </recommendedName>
    <alternativeName>
        <fullName evidence="7">GTP cyclohydrolase I</fullName>
    </alternativeName>
</protein>
<comment type="caution">
    <text evidence="9">The sequence shown here is derived from an EMBL/GenBank/DDBJ whole genome shotgun (WGS) entry which is preliminary data.</text>
</comment>
<evidence type="ECO:0000313" key="9">
    <source>
        <dbReference type="EMBL" id="GGH47193.1"/>
    </source>
</evidence>
<sequence length="205" mass="21728">MPEKMRPLQSQRGGSVNRQDAVEAVRLLLTAVGEDPTRHGLVRTPERVADLFLDLFAGIGVDAAAALGTPVALTDNDQPGELVALTDIPFHSVCEHHLLPFQGSVDVYYAPERHIAGLSRIAAVVDVAARRPQLQERLGQEIADAIMTVLRPHAVSVRVEASHGCVTQLEPQAASARAVTVASVGSMPAAAWQLAAGVRATPRSS</sequence>
<evidence type="ECO:0000256" key="6">
    <source>
        <dbReference type="ARBA" id="ARBA00022801"/>
    </source>
</evidence>
<reference evidence="9" key="1">
    <citation type="journal article" date="2014" name="Int. J. Syst. Evol. Microbiol.">
        <title>Complete genome sequence of Corynebacterium casei LMG S-19264T (=DSM 44701T), isolated from a smear-ripened cheese.</title>
        <authorList>
            <consortium name="US DOE Joint Genome Institute (JGI-PGF)"/>
            <person name="Walter F."/>
            <person name="Albersmeier A."/>
            <person name="Kalinowski J."/>
            <person name="Ruckert C."/>
        </authorList>
    </citation>
    <scope>NUCLEOTIDE SEQUENCE</scope>
    <source>
        <strain evidence="9">CGMCC 1.15794</strain>
    </source>
</reference>
<dbReference type="GO" id="GO:0008270">
    <property type="term" value="F:zinc ion binding"/>
    <property type="evidence" value="ECO:0007669"/>
    <property type="project" value="TreeGrafter"/>
</dbReference>
<evidence type="ECO:0000256" key="1">
    <source>
        <dbReference type="ARBA" id="ARBA00001052"/>
    </source>
</evidence>
<dbReference type="PANTHER" id="PTHR11109:SF7">
    <property type="entry name" value="GTP CYCLOHYDROLASE 1"/>
    <property type="match status" value="1"/>
</dbReference>